<feature type="compositionally biased region" description="Basic and acidic residues" evidence="1">
    <location>
        <begin position="90"/>
        <end position="100"/>
    </location>
</feature>
<feature type="compositionally biased region" description="Basic and acidic residues" evidence="1">
    <location>
        <begin position="157"/>
        <end position="167"/>
    </location>
</feature>
<feature type="compositionally biased region" description="Basic residues" evidence="1">
    <location>
        <begin position="181"/>
        <end position="190"/>
    </location>
</feature>
<sequence length="252" mass="26718">DDRPRPRPGAAVAPRSPGGAAARPRAPGAAAAAHGRRRGRRGDRAGRRAGPGGGVHALARPTARAGGDVALRLRPRPLRARGADGRPGARPHDPPGDARRPARAAGARRPGHPRRLARPPVAARRHRAAPVARPALRRPLRVAAHRGRGHRPRRRRDGPDGGPADRLRRGHRALRGPGAPRRARVGRHRAGVVAGELRDAGPADGRAGLPARRTGRHGRRRGLPGGQRPRPGAGVRAGPHRRRRPGPRRPPL</sequence>
<protein>
    <submittedName>
        <fullName evidence="2">Uncharacterized protein</fullName>
    </submittedName>
</protein>
<organism evidence="2">
    <name type="scientific">uncultured Nocardioides sp</name>
    <dbReference type="NCBI Taxonomy" id="198441"/>
    <lineage>
        <taxon>Bacteria</taxon>
        <taxon>Bacillati</taxon>
        <taxon>Actinomycetota</taxon>
        <taxon>Actinomycetes</taxon>
        <taxon>Propionibacteriales</taxon>
        <taxon>Nocardioidaceae</taxon>
        <taxon>Nocardioides</taxon>
        <taxon>environmental samples</taxon>
    </lineage>
</organism>
<feature type="compositionally biased region" description="Basic residues" evidence="1">
    <location>
        <begin position="109"/>
        <end position="128"/>
    </location>
</feature>
<gene>
    <name evidence="2" type="ORF">AVDCRST_MAG06-1962</name>
</gene>
<feature type="compositionally biased region" description="Low complexity" evidence="1">
    <location>
        <begin position="226"/>
        <end position="237"/>
    </location>
</feature>
<evidence type="ECO:0000313" key="2">
    <source>
        <dbReference type="EMBL" id="CAA9397167.1"/>
    </source>
</evidence>
<feature type="compositionally biased region" description="Low complexity" evidence="1">
    <location>
        <begin position="8"/>
        <end position="33"/>
    </location>
</feature>
<feature type="region of interest" description="Disordered" evidence="1">
    <location>
        <begin position="1"/>
        <end position="252"/>
    </location>
</feature>
<feature type="compositionally biased region" description="Basic residues" evidence="1">
    <location>
        <begin position="213"/>
        <end position="222"/>
    </location>
</feature>
<dbReference type="AlphaFoldDB" id="A0A6J4P0R7"/>
<name>A0A6J4P0R7_9ACTN</name>
<evidence type="ECO:0000256" key="1">
    <source>
        <dbReference type="SAM" id="MobiDB-lite"/>
    </source>
</evidence>
<proteinExistence type="predicted"/>
<accession>A0A6J4P0R7</accession>
<feature type="non-terminal residue" evidence="2">
    <location>
        <position position="1"/>
    </location>
</feature>
<feature type="compositionally biased region" description="Basic residues" evidence="1">
    <location>
        <begin position="238"/>
        <end position="252"/>
    </location>
</feature>
<feature type="non-terminal residue" evidence="2">
    <location>
        <position position="252"/>
    </location>
</feature>
<dbReference type="EMBL" id="CADCUP010000131">
    <property type="protein sequence ID" value="CAA9397167.1"/>
    <property type="molecule type" value="Genomic_DNA"/>
</dbReference>
<reference evidence="2" key="1">
    <citation type="submission" date="2020-02" db="EMBL/GenBank/DDBJ databases">
        <authorList>
            <person name="Meier V. D."/>
        </authorList>
    </citation>
    <scope>NUCLEOTIDE SEQUENCE</scope>
    <source>
        <strain evidence="2">AVDCRST_MAG06</strain>
    </source>
</reference>
<feature type="compositionally biased region" description="Basic residues" evidence="1">
    <location>
        <begin position="135"/>
        <end position="156"/>
    </location>
</feature>